<dbReference type="InterPro" id="IPR036249">
    <property type="entry name" value="Thioredoxin-like_sf"/>
</dbReference>
<dbReference type="Gene3D" id="3.40.30.10">
    <property type="entry name" value="Glutaredoxin"/>
    <property type="match status" value="1"/>
</dbReference>
<evidence type="ECO:0000313" key="3">
    <source>
        <dbReference type="Proteomes" id="UP000270021"/>
    </source>
</evidence>
<gene>
    <name evidence="2" type="ORF">EJO69_11095</name>
</gene>
<dbReference type="AlphaFoldDB" id="A0A3Q8WXC5"/>
<dbReference type="OrthoDB" id="215495at2"/>
<keyword evidence="3" id="KW-1185">Reference proteome</keyword>
<evidence type="ECO:0008006" key="4">
    <source>
        <dbReference type="Google" id="ProtNLM"/>
    </source>
</evidence>
<dbReference type="EMBL" id="CP034438">
    <property type="protein sequence ID" value="AZN31174.1"/>
    <property type="molecule type" value="Genomic_DNA"/>
</dbReference>
<accession>A0A3Q8WXC5</accession>
<dbReference type="Proteomes" id="UP000270021">
    <property type="component" value="Chromosome"/>
</dbReference>
<proteinExistence type="predicted"/>
<feature type="chain" id="PRO_5018600126" description="Bacteriocin transport accessory protein" evidence="1">
    <location>
        <begin position="30"/>
        <end position="222"/>
    </location>
</feature>
<evidence type="ECO:0000313" key="2">
    <source>
        <dbReference type="EMBL" id="AZN31174.1"/>
    </source>
</evidence>
<dbReference type="PROSITE" id="PS51257">
    <property type="entry name" value="PROKAR_LIPOPROTEIN"/>
    <property type="match status" value="1"/>
</dbReference>
<dbReference type="SUPFAM" id="SSF52833">
    <property type="entry name" value="Thioredoxin-like"/>
    <property type="match status" value="1"/>
</dbReference>
<feature type="signal peptide" evidence="1">
    <location>
        <begin position="1"/>
        <end position="29"/>
    </location>
</feature>
<organism evidence="2 3">
    <name type="scientific">Flaviflexus salsibiostraticola</name>
    <dbReference type="NCBI Taxonomy" id="1282737"/>
    <lineage>
        <taxon>Bacteria</taxon>
        <taxon>Bacillati</taxon>
        <taxon>Actinomycetota</taxon>
        <taxon>Actinomycetes</taxon>
        <taxon>Actinomycetales</taxon>
        <taxon>Actinomycetaceae</taxon>
        <taxon>Flaviflexus</taxon>
    </lineage>
</organism>
<protein>
    <recommendedName>
        <fullName evidence="4">Bacteriocin transport accessory protein</fullName>
    </recommendedName>
</protein>
<sequence>MGWSMIRRFRHIAALLAATLMLGACSSGSDDPFVQEYESLNGEEARGGRAYLELDIRDEHRFRPSSEDEIRNLLDDGDGAIYFGFPECPWCRSAVGPMDEAAEAVNLDEIHYLNVSEIRDQKSVNASGDVIVTDEGTDFYGFLLDELGDFAPEYPDVPGERRILVPLVAIVVGGEIVDSHLGTVESQTDPYEGMTDEQRTELIDLYREKFSQIPGCGEFYCE</sequence>
<dbReference type="KEGG" id="fsl:EJO69_11095"/>
<evidence type="ECO:0000256" key="1">
    <source>
        <dbReference type="SAM" id="SignalP"/>
    </source>
</evidence>
<reference evidence="2 3" key="1">
    <citation type="submission" date="2018-12" db="EMBL/GenBank/DDBJ databases">
        <title>Complete genome sequence of Flaviflexus salsibiostraticola KCTC 33148.</title>
        <authorList>
            <person name="Bae J.-W."/>
        </authorList>
    </citation>
    <scope>NUCLEOTIDE SEQUENCE [LARGE SCALE GENOMIC DNA]</scope>
    <source>
        <strain evidence="2 3">KCTC 33148</strain>
    </source>
</reference>
<name>A0A3Q8WXC5_9ACTO</name>
<keyword evidence="1" id="KW-0732">Signal</keyword>